<evidence type="ECO:0000313" key="7">
    <source>
        <dbReference type="EMBL" id="ACZ42086.1"/>
    </source>
</evidence>
<keyword evidence="2" id="KW-1003">Cell membrane</keyword>
<evidence type="ECO:0000256" key="3">
    <source>
        <dbReference type="ARBA" id="ARBA00022692"/>
    </source>
</evidence>
<dbReference type="EMBL" id="CP001825">
    <property type="protein sequence ID" value="ACZ42086.1"/>
    <property type="molecule type" value="Genomic_DNA"/>
</dbReference>
<feature type="transmembrane region" description="Helical" evidence="6">
    <location>
        <begin position="90"/>
        <end position="115"/>
    </location>
</feature>
<feature type="transmembrane region" description="Helical" evidence="6">
    <location>
        <begin position="121"/>
        <end position="140"/>
    </location>
</feature>
<dbReference type="KEGG" id="ttr:Tter_1178"/>
<feature type="transmembrane region" description="Helical" evidence="6">
    <location>
        <begin position="337"/>
        <end position="358"/>
    </location>
</feature>
<keyword evidence="8" id="KW-1185">Reference proteome</keyword>
<feature type="transmembrane region" description="Helical" evidence="6">
    <location>
        <begin position="305"/>
        <end position="331"/>
    </location>
</feature>
<proteinExistence type="predicted"/>
<organism evidence="7 8">
    <name type="scientific">Thermobaculum terrenum (strain ATCC BAA-798 / CCMEE 7001 / YNP1)</name>
    <dbReference type="NCBI Taxonomy" id="525904"/>
    <lineage>
        <taxon>Bacteria</taxon>
        <taxon>Bacillati</taxon>
        <taxon>Chloroflexota</taxon>
        <taxon>Chloroflexia</taxon>
        <taxon>Candidatus Thermobaculales</taxon>
        <taxon>Candidatus Thermobaculaceae</taxon>
        <taxon>Thermobaculum</taxon>
    </lineage>
</organism>
<evidence type="ECO:0000256" key="2">
    <source>
        <dbReference type="ARBA" id="ARBA00022475"/>
    </source>
</evidence>
<dbReference type="GO" id="GO:0005886">
    <property type="term" value="C:plasma membrane"/>
    <property type="evidence" value="ECO:0007669"/>
    <property type="project" value="UniProtKB-SubCell"/>
</dbReference>
<dbReference type="PANTHER" id="PTHR30250:SF11">
    <property type="entry name" value="O-ANTIGEN TRANSPORTER-RELATED"/>
    <property type="match status" value="1"/>
</dbReference>
<sequence>MVIEKNLWHKMLSIYKSYILGKNALGLIDQALISAGNFTVMVLLARQLHPHDFGVFTLIYTALLLANNIQTGLITQAHNVLAVTKKGREYNIYTTTTAVFQLAFILLAVLLGIIALALSSIFSPGINALVLSTICALVAWQAQEFVRRILYTEDRLCGVLLNDFVSYGGQIVLLVLLWLTSSLTSVTALYSLAVTSAAASVLGALQIRHAICSEISSAIVREIWDYGKWVAAGRIGYWMSVQIYVYITAVLVGPFAAGVIKAVQVILGPLNVPLIFLDTILPIRFSRALDTQGIAGFKRQIKLSFAATSPLLIMYCSLVAIFSTEILRLVYGPKYEQYGLTLALFALYYFVTYIGRIISSGLRAIRETKSFFTIFVSSTIMALIPGILLVLSLKVNGAILAMNLGYSLVDLFWFRKLVNAMRSHTLIQA</sequence>
<keyword evidence="4 6" id="KW-1133">Transmembrane helix</keyword>
<feature type="transmembrane region" description="Helical" evidence="6">
    <location>
        <begin position="243"/>
        <end position="260"/>
    </location>
</feature>
<feature type="transmembrane region" description="Helical" evidence="6">
    <location>
        <begin position="370"/>
        <end position="391"/>
    </location>
</feature>
<feature type="transmembrane region" description="Helical" evidence="6">
    <location>
        <begin position="397"/>
        <end position="414"/>
    </location>
</feature>
<gene>
    <name evidence="7" type="ordered locus">Tter_1178</name>
</gene>
<keyword evidence="5 6" id="KW-0472">Membrane</keyword>
<name>D1CBC1_THET1</name>
<evidence type="ECO:0008006" key="9">
    <source>
        <dbReference type="Google" id="ProtNLM"/>
    </source>
</evidence>
<keyword evidence="3 6" id="KW-0812">Transmembrane</keyword>
<feature type="transmembrane region" description="Helical" evidence="6">
    <location>
        <begin position="186"/>
        <end position="205"/>
    </location>
</feature>
<evidence type="ECO:0000256" key="5">
    <source>
        <dbReference type="ARBA" id="ARBA00023136"/>
    </source>
</evidence>
<reference evidence="8" key="1">
    <citation type="journal article" date="2010" name="Stand. Genomic Sci.">
        <title>Complete genome sequence of 'Thermobaculum terrenum' type strain (YNP1).</title>
        <authorList>
            <person name="Kiss H."/>
            <person name="Cleland D."/>
            <person name="Lapidus A."/>
            <person name="Lucas S."/>
            <person name="Glavina Del Rio T."/>
            <person name="Nolan M."/>
            <person name="Tice H."/>
            <person name="Han C."/>
            <person name="Goodwin L."/>
            <person name="Pitluck S."/>
            <person name="Liolios K."/>
            <person name="Ivanova N."/>
            <person name="Mavromatis K."/>
            <person name="Ovchinnikova G."/>
            <person name="Pati A."/>
            <person name="Chen A."/>
            <person name="Palaniappan K."/>
            <person name="Land M."/>
            <person name="Hauser L."/>
            <person name="Chang Y."/>
            <person name="Jeffries C."/>
            <person name="Lu M."/>
            <person name="Brettin T."/>
            <person name="Detter J."/>
            <person name="Goker M."/>
            <person name="Tindall B."/>
            <person name="Beck B."/>
            <person name="McDermott T."/>
            <person name="Woyke T."/>
            <person name="Bristow J."/>
            <person name="Eisen J."/>
            <person name="Markowitz V."/>
            <person name="Hugenholtz P."/>
            <person name="Kyrpides N."/>
            <person name="Klenk H."/>
            <person name="Cheng J."/>
        </authorList>
    </citation>
    <scope>NUCLEOTIDE SEQUENCE [LARGE SCALE GENOMIC DNA]</scope>
    <source>
        <strain evidence="8">ATCC BAA-798 / YNP1</strain>
    </source>
</reference>
<feature type="transmembrane region" description="Helical" evidence="6">
    <location>
        <begin position="51"/>
        <end position="69"/>
    </location>
</feature>
<feature type="transmembrane region" description="Helical" evidence="6">
    <location>
        <begin position="160"/>
        <end position="180"/>
    </location>
</feature>
<dbReference type="eggNOG" id="COG2244">
    <property type="taxonomic scope" value="Bacteria"/>
</dbReference>
<evidence type="ECO:0000313" key="8">
    <source>
        <dbReference type="Proteomes" id="UP000000323"/>
    </source>
</evidence>
<dbReference type="HOGENOM" id="CLU_639239_0_0_0"/>
<accession>D1CBC1</accession>
<protein>
    <recommendedName>
        <fullName evidence="9">Polysaccharide biosynthesis protein</fullName>
    </recommendedName>
</protein>
<evidence type="ECO:0000256" key="4">
    <source>
        <dbReference type="ARBA" id="ARBA00022989"/>
    </source>
</evidence>
<feature type="transmembrane region" description="Helical" evidence="6">
    <location>
        <begin position="266"/>
        <end position="285"/>
    </location>
</feature>
<dbReference type="AlphaFoldDB" id="D1CBC1"/>
<comment type="subcellular location">
    <subcellularLocation>
        <location evidence="1">Cell membrane</location>
        <topology evidence="1">Multi-pass membrane protein</topology>
    </subcellularLocation>
</comment>
<evidence type="ECO:0000256" key="6">
    <source>
        <dbReference type="SAM" id="Phobius"/>
    </source>
</evidence>
<dbReference type="PANTHER" id="PTHR30250">
    <property type="entry name" value="PST FAMILY PREDICTED COLANIC ACID TRANSPORTER"/>
    <property type="match status" value="1"/>
</dbReference>
<dbReference type="STRING" id="525904.Tter_1178"/>
<feature type="transmembrane region" description="Helical" evidence="6">
    <location>
        <begin position="20"/>
        <end position="45"/>
    </location>
</feature>
<dbReference type="Proteomes" id="UP000000323">
    <property type="component" value="Chromosome 1"/>
</dbReference>
<dbReference type="InterPro" id="IPR050833">
    <property type="entry name" value="Poly_Biosynth_Transport"/>
</dbReference>
<evidence type="ECO:0000256" key="1">
    <source>
        <dbReference type="ARBA" id="ARBA00004651"/>
    </source>
</evidence>